<name>A0ABN4BX18_DEHRP</name>
<accession>A0ABN4BX18</accession>
<dbReference type="PANTHER" id="PTHR10948:SF23">
    <property type="entry name" value="TRANSPOSASE INSI FOR INSERTION SEQUENCE ELEMENT IS30A-RELATED"/>
    <property type="match status" value="1"/>
</dbReference>
<protein>
    <submittedName>
        <fullName evidence="3">Transposase</fullName>
    </submittedName>
</protein>
<dbReference type="RefSeq" id="WP_015042798.1">
    <property type="nucleotide sequence ID" value="NZ_CP007033.1"/>
</dbReference>
<organism evidence="3 4">
    <name type="scientific">Dehalobacter restrictus (strain DSM 9455 / PER-K23)</name>
    <dbReference type="NCBI Taxonomy" id="871738"/>
    <lineage>
        <taxon>Bacteria</taxon>
        <taxon>Bacillati</taxon>
        <taxon>Bacillota</taxon>
        <taxon>Clostridia</taxon>
        <taxon>Eubacteriales</taxon>
        <taxon>Desulfitobacteriaceae</taxon>
        <taxon>Dehalobacter</taxon>
    </lineage>
</organism>
<dbReference type="InterPro" id="IPR025246">
    <property type="entry name" value="IS30-like_HTH"/>
</dbReference>
<dbReference type="Proteomes" id="UP000018934">
    <property type="component" value="Chromosome"/>
</dbReference>
<reference evidence="3 4" key="1">
    <citation type="journal article" date="2013" name="Stand. Genomic Sci.">
        <title>Complete genome sequence of Dehalobacter restrictus PER-K23(T.).</title>
        <authorList>
            <person name="Kruse T."/>
            <person name="Maillard J."/>
            <person name="Goodwin L."/>
            <person name="Woyke T."/>
            <person name="Teshima H."/>
            <person name="Bruce D."/>
            <person name="Detter C."/>
            <person name="Tapia R."/>
            <person name="Han C."/>
            <person name="Huntemann M."/>
            <person name="Wei C.L."/>
            <person name="Han J."/>
            <person name="Chen A."/>
            <person name="Kyrpides N."/>
            <person name="Szeto E."/>
            <person name="Markowitz V."/>
            <person name="Ivanova N."/>
            <person name="Pagani I."/>
            <person name="Pati A."/>
            <person name="Pitluck S."/>
            <person name="Nolan M."/>
            <person name="Holliger C."/>
            <person name="Smidt H."/>
        </authorList>
    </citation>
    <scope>NUCLEOTIDE SEQUENCE [LARGE SCALE GENOMIC DNA]</scope>
    <source>
        <strain evidence="4">DSM 9455</strain>
    </source>
</reference>
<keyword evidence="4" id="KW-1185">Reference proteome</keyword>
<sequence length="430" mass="49309">MAKNTHLTLDERISIQSLVSAGAKFTAIGAELGKDPSTISKEIRNHYKVAEKASFNPCMHRKACKHHSDLCRACRQRWSKDCRKCDYEKCHTICPDFKELICLKLRKPPYVCNGCNERHSCKLRRHLYDAKYAQAEYESVRSESRQGFAITSDELARIDRIVSPLVKQGQSVHQICVNNGDAIMLDEKTIYNYIDAGLLSVGNIDLPRKVRYRVRKKKKPVKVDKQCHKGRTYDDFLEYMEANRDIAVVEMDSVEGRKGGKVFMTLYFRNCSLMLTFIRDANTARTVTDKINYLYETLGHDAFVKLFPVILTDRGSEFTDPLSIEFTEDKVRRTHVFYCDPQRSDQKGGIEVTHEFIRRVLPKGTSFDSLDQADVSLMMSHINSYKRKKLGNQSANQLFSLFNGGDILPMLVIQDIPANEINLTPLLLKK</sequence>
<dbReference type="Pfam" id="PF13936">
    <property type="entry name" value="HTH_38"/>
    <property type="match status" value="1"/>
</dbReference>
<keyword evidence="1" id="KW-0233">DNA recombination</keyword>
<dbReference type="InterPro" id="IPR053392">
    <property type="entry name" value="Transposase_IS30-like"/>
</dbReference>
<dbReference type="EMBL" id="CP007033">
    <property type="protein sequence ID" value="AHF10337.1"/>
    <property type="molecule type" value="Genomic_DNA"/>
</dbReference>
<dbReference type="SUPFAM" id="SSF53098">
    <property type="entry name" value="Ribonuclease H-like"/>
    <property type="match status" value="1"/>
</dbReference>
<feature type="domain" description="Transposase IS30-like HTH" evidence="2">
    <location>
        <begin position="3"/>
        <end position="44"/>
    </location>
</feature>
<gene>
    <name evidence="3" type="ORF">DEHRE_09750</name>
</gene>
<dbReference type="NCBIfam" id="NF033563">
    <property type="entry name" value="transpos_IS30"/>
    <property type="match status" value="1"/>
</dbReference>
<dbReference type="InterPro" id="IPR051917">
    <property type="entry name" value="Transposase-Integrase"/>
</dbReference>
<evidence type="ECO:0000256" key="1">
    <source>
        <dbReference type="ARBA" id="ARBA00023172"/>
    </source>
</evidence>
<dbReference type="InterPro" id="IPR012337">
    <property type="entry name" value="RNaseH-like_sf"/>
</dbReference>
<dbReference type="PANTHER" id="PTHR10948">
    <property type="entry name" value="TRANSPOSASE"/>
    <property type="match status" value="1"/>
</dbReference>
<proteinExistence type="predicted"/>
<evidence type="ECO:0000313" key="4">
    <source>
        <dbReference type="Proteomes" id="UP000018934"/>
    </source>
</evidence>
<dbReference type="Gene3D" id="3.30.420.10">
    <property type="entry name" value="Ribonuclease H-like superfamily/Ribonuclease H"/>
    <property type="match status" value="1"/>
</dbReference>
<evidence type="ECO:0000313" key="3">
    <source>
        <dbReference type="EMBL" id="AHF10337.1"/>
    </source>
</evidence>
<evidence type="ECO:0000259" key="2">
    <source>
        <dbReference type="Pfam" id="PF13936"/>
    </source>
</evidence>
<dbReference type="InterPro" id="IPR036397">
    <property type="entry name" value="RNaseH_sf"/>
</dbReference>